<protein>
    <submittedName>
        <fullName evidence="5">Peptidase M23-like protein</fullName>
    </submittedName>
</protein>
<keyword evidence="3" id="KW-1133">Transmembrane helix</keyword>
<dbReference type="GO" id="GO:0004222">
    <property type="term" value="F:metalloendopeptidase activity"/>
    <property type="evidence" value="ECO:0007669"/>
    <property type="project" value="TreeGrafter"/>
</dbReference>
<dbReference type="PANTHER" id="PTHR21666">
    <property type="entry name" value="PEPTIDASE-RELATED"/>
    <property type="match status" value="1"/>
</dbReference>
<keyword evidence="3" id="KW-0812">Transmembrane</keyword>
<keyword evidence="3" id="KW-0472">Membrane</keyword>
<evidence type="ECO:0000256" key="2">
    <source>
        <dbReference type="SAM" id="MobiDB-lite"/>
    </source>
</evidence>
<feature type="region of interest" description="Disordered" evidence="2">
    <location>
        <begin position="94"/>
        <end position="114"/>
    </location>
</feature>
<dbReference type="OrthoDB" id="2986589at2"/>
<accession>A0A3D9KMG5</accession>
<sequence>MQVRDNVRERRRERIARLVERQEVQSAPSPGREQQSKDSLAVDAREEIPAFSELEAPPAESRGELVRPDNSSSDPDPELWWREREKRLKTGQALGWEGLKSLPPTSDGGGGGSGGVHSDRFLRGVGVRLVIAALAFAGFWAWMKLELPGSGPAKEWMVESVSRDMDFRAIEAWYGDTFGGSPSFLTFGRQEPDTLEVAALLDPTATSVPVRGTIVQTFADNGKGVQVAAQGDSEVFAVFTGKVQQVTRDDKSGVTILVQHQNRVLTVYGGLAEAIVKPNEWVQTGQAIGRLGPAASDQSEAVLSFSVQHDGKAIDPAEVVGLD</sequence>
<feature type="region of interest" description="Disordered" evidence="2">
    <location>
        <begin position="19"/>
        <end position="80"/>
    </location>
</feature>
<dbReference type="InterPro" id="IPR050570">
    <property type="entry name" value="Cell_wall_metabolism_enzyme"/>
</dbReference>
<dbReference type="RefSeq" id="WP_116059127.1">
    <property type="nucleotide sequence ID" value="NZ_QRDZ01000002.1"/>
</dbReference>
<proteinExistence type="predicted"/>
<dbReference type="Pfam" id="PF01551">
    <property type="entry name" value="Peptidase_M23"/>
    <property type="match status" value="1"/>
</dbReference>
<evidence type="ECO:0000313" key="5">
    <source>
        <dbReference type="EMBL" id="RED87729.1"/>
    </source>
</evidence>
<keyword evidence="1" id="KW-0732">Signal</keyword>
<dbReference type="Proteomes" id="UP000256977">
    <property type="component" value="Unassembled WGS sequence"/>
</dbReference>
<reference evidence="5 6" key="1">
    <citation type="submission" date="2018-07" db="EMBL/GenBank/DDBJ databases">
        <title>Genomic Encyclopedia of Type Strains, Phase III (KMG-III): the genomes of soil and plant-associated and newly described type strains.</title>
        <authorList>
            <person name="Whitman W."/>
        </authorList>
    </citation>
    <scope>NUCLEOTIDE SEQUENCE [LARGE SCALE GENOMIC DNA]</scope>
    <source>
        <strain evidence="5 6">CECT 7287</strain>
    </source>
</reference>
<dbReference type="CDD" id="cd12797">
    <property type="entry name" value="M23_peptidase"/>
    <property type="match status" value="1"/>
</dbReference>
<feature type="domain" description="M23ase beta-sheet core" evidence="4">
    <location>
        <begin position="223"/>
        <end position="316"/>
    </location>
</feature>
<dbReference type="PANTHER" id="PTHR21666:SF289">
    <property type="entry name" value="L-ALA--D-GLU ENDOPEPTIDASE"/>
    <property type="match status" value="1"/>
</dbReference>
<dbReference type="EMBL" id="QRDZ01000002">
    <property type="protein sequence ID" value="RED87729.1"/>
    <property type="molecule type" value="Genomic_DNA"/>
</dbReference>
<dbReference type="InterPro" id="IPR011055">
    <property type="entry name" value="Dup_hybrid_motif"/>
</dbReference>
<comment type="caution">
    <text evidence="5">The sequence shown here is derived from an EMBL/GenBank/DDBJ whole genome shotgun (WGS) entry which is preliminary data.</text>
</comment>
<keyword evidence="6" id="KW-1185">Reference proteome</keyword>
<dbReference type="AlphaFoldDB" id="A0A3D9KMG5"/>
<feature type="transmembrane region" description="Helical" evidence="3">
    <location>
        <begin position="125"/>
        <end position="143"/>
    </location>
</feature>
<dbReference type="SUPFAM" id="SSF51261">
    <property type="entry name" value="Duplicated hybrid motif"/>
    <property type="match status" value="1"/>
</dbReference>
<name>A0A3D9KMG5_9BACL</name>
<gene>
    <name evidence="5" type="ORF">DFP98_102209</name>
</gene>
<dbReference type="Gene3D" id="2.70.70.10">
    <property type="entry name" value="Glucose Permease (Domain IIA)"/>
    <property type="match status" value="1"/>
</dbReference>
<evidence type="ECO:0000256" key="3">
    <source>
        <dbReference type="SAM" id="Phobius"/>
    </source>
</evidence>
<organism evidence="5 6">
    <name type="scientific">Cohnella phaseoli</name>
    <dbReference type="NCBI Taxonomy" id="456490"/>
    <lineage>
        <taxon>Bacteria</taxon>
        <taxon>Bacillati</taxon>
        <taxon>Bacillota</taxon>
        <taxon>Bacilli</taxon>
        <taxon>Bacillales</taxon>
        <taxon>Paenibacillaceae</taxon>
        <taxon>Cohnella</taxon>
    </lineage>
</organism>
<evidence type="ECO:0000256" key="1">
    <source>
        <dbReference type="ARBA" id="ARBA00022729"/>
    </source>
</evidence>
<evidence type="ECO:0000259" key="4">
    <source>
        <dbReference type="Pfam" id="PF01551"/>
    </source>
</evidence>
<evidence type="ECO:0000313" key="6">
    <source>
        <dbReference type="Proteomes" id="UP000256977"/>
    </source>
</evidence>
<dbReference type="InterPro" id="IPR016047">
    <property type="entry name" value="M23ase_b-sheet_dom"/>
</dbReference>